<dbReference type="PANTHER" id="PTHR34989">
    <property type="entry name" value="PROTEIN HDED"/>
    <property type="match status" value="1"/>
</dbReference>
<feature type="transmembrane region" description="Helical" evidence="1">
    <location>
        <begin position="151"/>
        <end position="176"/>
    </location>
</feature>
<dbReference type="InterPro" id="IPR005325">
    <property type="entry name" value="DUF308_memb"/>
</dbReference>
<evidence type="ECO:0000256" key="1">
    <source>
        <dbReference type="SAM" id="Phobius"/>
    </source>
</evidence>
<proteinExistence type="predicted"/>
<name>A0A916ZJH0_9SPHN</name>
<reference evidence="2" key="2">
    <citation type="submission" date="2020-09" db="EMBL/GenBank/DDBJ databases">
        <authorList>
            <person name="Sun Q."/>
            <person name="Zhou Y."/>
        </authorList>
    </citation>
    <scope>NUCLEOTIDE SEQUENCE</scope>
    <source>
        <strain evidence="2">CGMCC 1.15519</strain>
    </source>
</reference>
<keyword evidence="1" id="KW-0472">Membrane</keyword>
<dbReference type="PANTHER" id="PTHR34989:SF1">
    <property type="entry name" value="PROTEIN HDED"/>
    <property type="match status" value="1"/>
</dbReference>
<dbReference type="EMBL" id="BMJM01000001">
    <property type="protein sequence ID" value="GGD99486.1"/>
    <property type="molecule type" value="Genomic_DNA"/>
</dbReference>
<feature type="transmembrane region" description="Helical" evidence="1">
    <location>
        <begin position="127"/>
        <end position="145"/>
    </location>
</feature>
<gene>
    <name evidence="2" type="ORF">GCM10011529_02050</name>
</gene>
<sequence>MVDDLSPALARDWGYVAIRGILGVCIGIFALVNPIATLGALLLLFVVYAIADGLAGVISAIRAAGKGKPWGWLLIQAVVSLVAAGVILGMPQFAVRVFLYVMAFWAILGGISLIIAALKLQLDHGRWWLAAAGALSIVWGALLLTQPLLGALVLTIWFGIYTLVFGIFFLILSFVLRSRYKAVKA</sequence>
<reference evidence="2" key="1">
    <citation type="journal article" date="2014" name="Int. J. Syst. Evol. Microbiol.">
        <title>Complete genome sequence of Corynebacterium casei LMG S-19264T (=DSM 44701T), isolated from a smear-ripened cheese.</title>
        <authorList>
            <consortium name="US DOE Joint Genome Institute (JGI-PGF)"/>
            <person name="Walter F."/>
            <person name="Albersmeier A."/>
            <person name="Kalinowski J."/>
            <person name="Ruckert C."/>
        </authorList>
    </citation>
    <scope>NUCLEOTIDE SEQUENCE</scope>
    <source>
        <strain evidence="2">CGMCC 1.15519</strain>
    </source>
</reference>
<feature type="transmembrane region" description="Helical" evidence="1">
    <location>
        <begin position="70"/>
        <end position="91"/>
    </location>
</feature>
<dbReference type="Proteomes" id="UP000635071">
    <property type="component" value="Unassembled WGS sequence"/>
</dbReference>
<dbReference type="Pfam" id="PF03729">
    <property type="entry name" value="DUF308"/>
    <property type="match status" value="2"/>
</dbReference>
<protein>
    <recommendedName>
        <fullName evidence="4">HdeD family acid-resistance protein</fullName>
    </recommendedName>
</protein>
<feature type="transmembrane region" description="Helical" evidence="1">
    <location>
        <begin position="12"/>
        <end position="32"/>
    </location>
</feature>
<feature type="transmembrane region" description="Helical" evidence="1">
    <location>
        <begin position="38"/>
        <end position="58"/>
    </location>
</feature>
<accession>A0A916ZJH0</accession>
<feature type="transmembrane region" description="Helical" evidence="1">
    <location>
        <begin position="97"/>
        <end position="120"/>
    </location>
</feature>
<dbReference type="GO" id="GO:0005886">
    <property type="term" value="C:plasma membrane"/>
    <property type="evidence" value="ECO:0007669"/>
    <property type="project" value="TreeGrafter"/>
</dbReference>
<dbReference type="AlphaFoldDB" id="A0A916ZJH0"/>
<keyword evidence="1" id="KW-0812">Transmembrane</keyword>
<evidence type="ECO:0000313" key="3">
    <source>
        <dbReference type="Proteomes" id="UP000635071"/>
    </source>
</evidence>
<organism evidence="2 3">
    <name type="scientific">Sandarakinorhabdus glacialis</name>
    <dbReference type="NCBI Taxonomy" id="1614636"/>
    <lineage>
        <taxon>Bacteria</taxon>
        <taxon>Pseudomonadati</taxon>
        <taxon>Pseudomonadota</taxon>
        <taxon>Alphaproteobacteria</taxon>
        <taxon>Sphingomonadales</taxon>
        <taxon>Sphingosinicellaceae</taxon>
        <taxon>Sandarakinorhabdus</taxon>
    </lineage>
</organism>
<keyword evidence="3" id="KW-1185">Reference proteome</keyword>
<dbReference type="InterPro" id="IPR052712">
    <property type="entry name" value="Acid_resist_chaperone_HdeD"/>
</dbReference>
<keyword evidence="1" id="KW-1133">Transmembrane helix</keyword>
<evidence type="ECO:0008006" key="4">
    <source>
        <dbReference type="Google" id="ProtNLM"/>
    </source>
</evidence>
<comment type="caution">
    <text evidence="2">The sequence shown here is derived from an EMBL/GenBank/DDBJ whole genome shotgun (WGS) entry which is preliminary data.</text>
</comment>
<evidence type="ECO:0000313" key="2">
    <source>
        <dbReference type="EMBL" id="GGD99486.1"/>
    </source>
</evidence>